<evidence type="ECO:0000256" key="1">
    <source>
        <dbReference type="ARBA" id="ARBA00004651"/>
    </source>
</evidence>
<accession>A0A1M6A2M6</accession>
<dbReference type="Proteomes" id="UP000184342">
    <property type="component" value="Unassembled WGS sequence"/>
</dbReference>
<proteinExistence type="inferred from homology"/>
<evidence type="ECO:0000256" key="6">
    <source>
        <dbReference type="ARBA" id="ARBA00022989"/>
    </source>
</evidence>
<evidence type="ECO:0000256" key="4">
    <source>
        <dbReference type="ARBA" id="ARBA00022692"/>
    </source>
</evidence>
<dbReference type="InterPro" id="IPR017225">
    <property type="entry name" value="Cell_shape_determin_MreD_prd"/>
</dbReference>
<dbReference type="EMBL" id="FQYT01000002">
    <property type="protein sequence ID" value="SHI30720.1"/>
    <property type="molecule type" value="Genomic_DNA"/>
</dbReference>
<dbReference type="GO" id="GO:0008360">
    <property type="term" value="P:regulation of cell shape"/>
    <property type="evidence" value="ECO:0007669"/>
    <property type="project" value="UniProtKB-KW"/>
</dbReference>
<dbReference type="AlphaFoldDB" id="A0A1M6A2M6"/>
<keyword evidence="7 8" id="KW-0472">Membrane</keyword>
<comment type="subcellular location">
    <subcellularLocation>
        <location evidence="1">Cell membrane</location>
        <topology evidence="1">Multi-pass membrane protein</topology>
    </subcellularLocation>
</comment>
<evidence type="ECO:0000256" key="8">
    <source>
        <dbReference type="SAM" id="Phobius"/>
    </source>
</evidence>
<dbReference type="InterPro" id="IPR007227">
    <property type="entry name" value="Cell_shape_determining_MreD"/>
</dbReference>
<dbReference type="PIRSF" id="PIRSF037497">
    <property type="entry name" value="MreD_Clostridium/Treponema_prd"/>
    <property type="match status" value="1"/>
</dbReference>
<dbReference type="STRING" id="1122934.SAMN02745691_00041"/>
<keyword evidence="4 8" id="KW-0812">Transmembrane</keyword>
<evidence type="ECO:0000256" key="7">
    <source>
        <dbReference type="ARBA" id="ARBA00023136"/>
    </source>
</evidence>
<keyword evidence="3" id="KW-1003">Cell membrane</keyword>
<keyword evidence="5" id="KW-0133">Cell shape</keyword>
<dbReference type="Pfam" id="PF04093">
    <property type="entry name" value="MreD"/>
    <property type="match status" value="1"/>
</dbReference>
<gene>
    <name evidence="9" type="ORF">SAMN02745691_00041</name>
</gene>
<feature type="transmembrane region" description="Helical" evidence="8">
    <location>
        <begin position="99"/>
        <end position="122"/>
    </location>
</feature>
<protein>
    <submittedName>
        <fullName evidence="9">Rod shape-determining protein MreD</fullName>
    </submittedName>
</protein>
<evidence type="ECO:0000256" key="3">
    <source>
        <dbReference type="ARBA" id="ARBA00022475"/>
    </source>
</evidence>
<name>A0A1M6A2M6_9FIRM</name>
<keyword evidence="10" id="KW-1185">Reference proteome</keyword>
<feature type="transmembrane region" description="Helical" evidence="8">
    <location>
        <begin position="53"/>
        <end position="78"/>
    </location>
</feature>
<keyword evidence="6 8" id="KW-1133">Transmembrane helix</keyword>
<evidence type="ECO:0000313" key="10">
    <source>
        <dbReference type="Proteomes" id="UP000184342"/>
    </source>
</evidence>
<evidence type="ECO:0000256" key="5">
    <source>
        <dbReference type="ARBA" id="ARBA00022960"/>
    </source>
</evidence>
<organism evidence="9 10">
    <name type="scientific">Parasporobacterium paucivorans DSM 15970</name>
    <dbReference type="NCBI Taxonomy" id="1122934"/>
    <lineage>
        <taxon>Bacteria</taxon>
        <taxon>Bacillati</taxon>
        <taxon>Bacillota</taxon>
        <taxon>Clostridia</taxon>
        <taxon>Lachnospirales</taxon>
        <taxon>Lachnospiraceae</taxon>
        <taxon>Parasporobacterium</taxon>
    </lineage>
</organism>
<evidence type="ECO:0000313" key="9">
    <source>
        <dbReference type="EMBL" id="SHI30720.1"/>
    </source>
</evidence>
<feature type="transmembrane region" description="Helical" evidence="8">
    <location>
        <begin position="128"/>
        <end position="151"/>
    </location>
</feature>
<dbReference type="GO" id="GO:0005886">
    <property type="term" value="C:plasma membrane"/>
    <property type="evidence" value="ECO:0007669"/>
    <property type="project" value="UniProtKB-SubCell"/>
</dbReference>
<dbReference type="OrthoDB" id="9796616at2"/>
<comment type="similarity">
    <text evidence="2">Belongs to the MreD family.</text>
</comment>
<sequence>MMKRIIAATLMILVAFFLQTAFFTGDISKLPVPNLLLIITVSFGFIRGTRTGLITGLVCGLLADVFFSDFIGLNALLYMSVGFMNGVFNKIFFGEEIRLPVLLVFGSDIAYNVALYIFMFLFRGRLDFFYYLIHIILPEAIFTAIIAFIVYKPILMLHEKFTEAEKEREQ</sequence>
<dbReference type="NCBIfam" id="TIGR03426">
    <property type="entry name" value="shape_MreD"/>
    <property type="match status" value="1"/>
</dbReference>
<evidence type="ECO:0000256" key="2">
    <source>
        <dbReference type="ARBA" id="ARBA00007776"/>
    </source>
</evidence>
<reference evidence="9 10" key="1">
    <citation type="submission" date="2016-11" db="EMBL/GenBank/DDBJ databases">
        <authorList>
            <person name="Jaros S."/>
            <person name="Januszkiewicz K."/>
            <person name="Wedrychowicz H."/>
        </authorList>
    </citation>
    <scope>NUCLEOTIDE SEQUENCE [LARGE SCALE GENOMIC DNA]</scope>
    <source>
        <strain evidence="9 10">DSM 15970</strain>
    </source>
</reference>